<dbReference type="Proteomes" id="UP001303046">
    <property type="component" value="Unassembled WGS sequence"/>
</dbReference>
<sequence length="397" mass="45087">MAICTYNARTLASEGAIEDLMMQAKKIKYDVIGLTETRRCHPLNAVYETGEELFLGTCDSRGGDVAVVPKFYTGSDYRLLRGRSSFTRRAEKAAKFRERNPRTTINWDLFATLAGFWEDSAMDNIDKEYDELAEYLHDCAKKTESFKTTKRRLSLKTLELIRQRGAAPAAGNQELTSELARLCREAIKEDLKERRAEVLAEAAEAGQSIRYARRDFASRRTKNDCSPEPKGNSHCIEKGDGENHLRFLLSSLRQPCPLISSPSEGRWTSHSRGSPVRNTTCYHVGQPCEQAGFRKGFSTIDHIHTVSKLIEVSREYKMPFCLTFIDLKKAFDSVDSVLTFYKIITIQDTIPSKIFTATLENAMRKLEWDYMGVKVDGRQLHHLRFADDIVLITPSIS</sequence>
<evidence type="ECO:0000313" key="2">
    <source>
        <dbReference type="Proteomes" id="UP001303046"/>
    </source>
</evidence>
<reference evidence="1 2" key="1">
    <citation type="submission" date="2023-08" db="EMBL/GenBank/DDBJ databases">
        <title>A Necator americanus chromosomal reference genome.</title>
        <authorList>
            <person name="Ilik V."/>
            <person name="Petrzelkova K.J."/>
            <person name="Pardy F."/>
            <person name="Fuh T."/>
            <person name="Niatou-Singa F.S."/>
            <person name="Gouil Q."/>
            <person name="Baker L."/>
            <person name="Ritchie M.E."/>
            <person name="Jex A.R."/>
            <person name="Gazzola D."/>
            <person name="Li H."/>
            <person name="Toshio Fujiwara R."/>
            <person name="Zhan B."/>
            <person name="Aroian R.V."/>
            <person name="Pafco B."/>
            <person name="Schwarz E.M."/>
        </authorList>
    </citation>
    <scope>NUCLEOTIDE SEQUENCE [LARGE SCALE GENOMIC DNA]</scope>
    <source>
        <strain evidence="1 2">Aroian</strain>
        <tissue evidence="1">Whole animal</tissue>
    </source>
</reference>
<keyword evidence="2" id="KW-1185">Reference proteome</keyword>
<accession>A0ABR1C885</accession>
<protein>
    <recommendedName>
        <fullName evidence="3">Reverse transcriptase domain-containing protein</fullName>
    </recommendedName>
</protein>
<evidence type="ECO:0008006" key="3">
    <source>
        <dbReference type="Google" id="ProtNLM"/>
    </source>
</evidence>
<gene>
    <name evidence="1" type="primary">Necator_chrII.g5543</name>
    <name evidence="1" type="ORF">RB195_017750</name>
</gene>
<evidence type="ECO:0000313" key="1">
    <source>
        <dbReference type="EMBL" id="KAK6734161.1"/>
    </source>
</evidence>
<organism evidence="1 2">
    <name type="scientific">Necator americanus</name>
    <name type="common">Human hookworm</name>
    <dbReference type="NCBI Taxonomy" id="51031"/>
    <lineage>
        <taxon>Eukaryota</taxon>
        <taxon>Metazoa</taxon>
        <taxon>Ecdysozoa</taxon>
        <taxon>Nematoda</taxon>
        <taxon>Chromadorea</taxon>
        <taxon>Rhabditida</taxon>
        <taxon>Rhabditina</taxon>
        <taxon>Rhabditomorpha</taxon>
        <taxon>Strongyloidea</taxon>
        <taxon>Ancylostomatidae</taxon>
        <taxon>Bunostominae</taxon>
        <taxon>Necator</taxon>
    </lineage>
</organism>
<comment type="caution">
    <text evidence="1">The sequence shown here is derived from an EMBL/GenBank/DDBJ whole genome shotgun (WGS) entry which is preliminary data.</text>
</comment>
<dbReference type="EMBL" id="JAVFWL010000002">
    <property type="protein sequence ID" value="KAK6734161.1"/>
    <property type="molecule type" value="Genomic_DNA"/>
</dbReference>
<proteinExistence type="predicted"/>
<name>A0ABR1C885_NECAM</name>